<dbReference type="Proteomes" id="UP000008370">
    <property type="component" value="Unassembled WGS sequence"/>
</dbReference>
<organism evidence="2 3">
    <name type="scientific">Phanerochaete carnosa (strain HHB-10118-sp)</name>
    <name type="common">White-rot fungus</name>
    <name type="synonym">Peniophora carnosa</name>
    <dbReference type="NCBI Taxonomy" id="650164"/>
    <lineage>
        <taxon>Eukaryota</taxon>
        <taxon>Fungi</taxon>
        <taxon>Dikarya</taxon>
        <taxon>Basidiomycota</taxon>
        <taxon>Agaricomycotina</taxon>
        <taxon>Agaricomycetes</taxon>
        <taxon>Polyporales</taxon>
        <taxon>Phanerochaetaceae</taxon>
        <taxon>Phanerochaete</taxon>
    </lineage>
</organism>
<dbReference type="PANTHER" id="PTHR38699:SF1">
    <property type="entry name" value="MITOPHAGY RECEPTOR ATG43"/>
    <property type="match status" value="1"/>
</dbReference>
<evidence type="ECO:0000313" key="2">
    <source>
        <dbReference type="EMBL" id="EKM57511.1"/>
    </source>
</evidence>
<sequence>MSTVRIGRDDSKPSRHSHHDHDPLGHLHVQYERRHKISVPTIPDLRFEHTYLKNIRQHVHVKYMQTKSISDVTGKSEAQESSQGTEVVHVAWGKVLWITVREQVIGPLAQGLLWGVLRWYCLPSAAIFGQNFRAWWDRGNTLASRHRGNRQTIDGVRNWVFSKPS</sequence>
<dbReference type="EMBL" id="JH930470">
    <property type="protein sequence ID" value="EKM57511.1"/>
    <property type="molecule type" value="Genomic_DNA"/>
</dbReference>
<gene>
    <name evidence="2" type="ORF">PHACADRAFT_251182</name>
</gene>
<evidence type="ECO:0000313" key="3">
    <source>
        <dbReference type="Proteomes" id="UP000008370"/>
    </source>
</evidence>
<dbReference type="GO" id="GO:0140580">
    <property type="term" value="F:mitochondrion autophagosome adaptor activity"/>
    <property type="evidence" value="ECO:0007669"/>
    <property type="project" value="InterPro"/>
</dbReference>
<dbReference type="GO" id="GO:0000423">
    <property type="term" value="P:mitophagy"/>
    <property type="evidence" value="ECO:0007669"/>
    <property type="project" value="InterPro"/>
</dbReference>
<dbReference type="KEGG" id="pco:PHACADRAFT_251182"/>
<dbReference type="InterPro" id="IPR013898">
    <property type="entry name" value="Atg43"/>
</dbReference>
<name>K5V4H4_PHACS</name>
<protein>
    <submittedName>
        <fullName evidence="2">Uncharacterized protein</fullName>
    </submittedName>
</protein>
<evidence type="ECO:0000256" key="1">
    <source>
        <dbReference type="SAM" id="MobiDB-lite"/>
    </source>
</evidence>
<reference evidence="2 3" key="1">
    <citation type="journal article" date="2012" name="BMC Genomics">
        <title>Comparative genomics of the white-rot fungi, Phanerochaete carnosa and P. chrysosporium, to elucidate the genetic basis of the distinct wood types they colonize.</title>
        <authorList>
            <person name="Suzuki H."/>
            <person name="MacDonald J."/>
            <person name="Syed K."/>
            <person name="Salamov A."/>
            <person name="Hori C."/>
            <person name="Aerts A."/>
            <person name="Henrissat B."/>
            <person name="Wiebenga A."/>
            <person name="vanKuyk P.A."/>
            <person name="Barry K."/>
            <person name="Lindquist E."/>
            <person name="LaButti K."/>
            <person name="Lapidus A."/>
            <person name="Lucas S."/>
            <person name="Coutinho P."/>
            <person name="Gong Y."/>
            <person name="Samejima M."/>
            <person name="Mahadevan R."/>
            <person name="Abou-Zaid M."/>
            <person name="de Vries R.P."/>
            <person name="Igarashi K."/>
            <person name="Yadav J.S."/>
            <person name="Grigoriev I.V."/>
            <person name="Master E.R."/>
        </authorList>
    </citation>
    <scope>NUCLEOTIDE SEQUENCE [LARGE SCALE GENOMIC DNA]</scope>
    <source>
        <strain evidence="2 3">HHB-10118-sp</strain>
    </source>
</reference>
<dbReference type="HOGENOM" id="CLU_120123_0_0_1"/>
<dbReference type="InParanoid" id="K5V4H4"/>
<keyword evidence="3" id="KW-1185">Reference proteome</keyword>
<dbReference type="RefSeq" id="XP_007392860.1">
    <property type="nucleotide sequence ID" value="XM_007392798.1"/>
</dbReference>
<dbReference type="GeneID" id="18915149"/>
<dbReference type="AlphaFoldDB" id="K5V4H4"/>
<accession>K5V4H4</accession>
<dbReference type="OrthoDB" id="2430343at2759"/>
<feature type="region of interest" description="Disordered" evidence="1">
    <location>
        <begin position="1"/>
        <end position="23"/>
    </location>
</feature>
<proteinExistence type="predicted"/>
<dbReference type="PANTHER" id="PTHR38699">
    <property type="entry name" value="CHROMOSOME 1, WHOLE GENOME SHOTGUN SEQUENCE"/>
    <property type="match status" value="1"/>
</dbReference>